<dbReference type="InterPro" id="IPR000073">
    <property type="entry name" value="AB_hydrolase_1"/>
</dbReference>
<gene>
    <name evidence="2" type="ORF">SAMN05444380_12254</name>
</gene>
<evidence type="ECO:0000313" key="3">
    <source>
        <dbReference type="Proteomes" id="UP000181976"/>
    </source>
</evidence>
<evidence type="ECO:0000259" key="1">
    <source>
        <dbReference type="Pfam" id="PF00561"/>
    </source>
</evidence>
<name>A0A1I2EF83_9BACT</name>
<proteinExistence type="predicted"/>
<dbReference type="PANTHER" id="PTHR46331">
    <property type="entry name" value="VALACYCLOVIR HYDROLASE"/>
    <property type="match status" value="1"/>
</dbReference>
<organism evidence="2 3">
    <name type="scientific">Thermophagus xiamenensis</name>
    <dbReference type="NCBI Taxonomy" id="385682"/>
    <lineage>
        <taxon>Bacteria</taxon>
        <taxon>Pseudomonadati</taxon>
        <taxon>Bacteroidota</taxon>
        <taxon>Bacteroidia</taxon>
        <taxon>Marinilabiliales</taxon>
        <taxon>Marinilabiliaceae</taxon>
        <taxon>Thermophagus</taxon>
    </lineage>
</organism>
<evidence type="ECO:0000313" key="2">
    <source>
        <dbReference type="EMBL" id="SFE91379.1"/>
    </source>
</evidence>
<dbReference type="EMBL" id="FONA01000022">
    <property type="protein sequence ID" value="SFE91379.1"/>
    <property type="molecule type" value="Genomic_DNA"/>
</dbReference>
<dbReference type="Gene3D" id="3.40.50.1820">
    <property type="entry name" value="alpha/beta hydrolase"/>
    <property type="match status" value="1"/>
</dbReference>
<dbReference type="SUPFAM" id="SSF53474">
    <property type="entry name" value="alpha/beta-Hydrolases"/>
    <property type="match status" value="1"/>
</dbReference>
<reference evidence="2 3" key="1">
    <citation type="submission" date="2016-10" db="EMBL/GenBank/DDBJ databases">
        <authorList>
            <person name="de Groot N.N."/>
        </authorList>
    </citation>
    <scope>NUCLEOTIDE SEQUENCE [LARGE SCALE GENOMIC DNA]</scope>
    <source>
        <strain evidence="2 3">DSM 19012</strain>
    </source>
</reference>
<sequence>MFEHKSNSFINIDSAKIYYETLGDPQKQPLVLLHGGFGNIEDFNDILPLLEKEYRIIGIDSRGQGKSTLGVEKLSYARIEKDVETIIHRLKLENPVILGFSDGGIAALRLAASKNVAIDKLIVIGTEWHSKSLEESKGFLSAITAESWKNKFPETYEAYQRLNLEPDFDKLTSAMVQMWTDESTTGFPNERVQQITCSTLIVRGDNDHLVSRQSAFELAEIINKSHLANIPFCSHEVIAEKPKMIADIINSFLK</sequence>
<dbReference type="STRING" id="385682.SAMN05444380_12254"/>
<dbReference type="OrthoDB" id="2247630at2"/>
<dbReference type="InterPro" id="IPR029058">
    <property type="entry name" value="AB_hydrolase_fold"/>
</dbReference>
<accession>A0A1I2EF83</accession>
<dbReference type="InParanoid" id="A0A1I2EF83"/>
<dbReference type="Pfam" id="PF00561">
    <property type="entry name" value="Abhydrolase_1"/>
    <property type="match status" value="1"/>
</dbReference>
<feature type="domain" description="AB hydrolase-1" evidence="1">
    <location>
        <begin position="29"/>
        <end position="133"/>
    </location>
</feature>
<dbReference type="RefSeq" id="WP_010528552.1">
    <property type="nucleotide sequence ID" value="NZ_AFSL01000088.1"/>
</dbReference>
<dbReference type="AlphaFoldDB" id="A0A1I2EF83"/>
<dbReference type="Proteomes" id="UP000181976">
    <property type="component" value="Unassembled WGS sequence"/>
</dbReference>
<dbReference type="GO" id="GO:0017171">
    <property type="term" value="F:serine hydrolase activity"/>
    <property type="evidence" value="ECO:0007669"/>
    <property type="project" value="TreeGrafter"/>
</dbReference>
<protein>
    <submittedName>
        <fullName evidence="2">Pimeloyl-ACP methyl ester carboxylesterase</fullName>
    </submittedName>
</protein>
<dbReference type="PANTHER" id="PTHR46331:SF2">
    <property type="entry name" value="VALACYCLOVIR HYDROLASE"/>
    <property type="match status" value="1"/>
</dbReference>
<keyword evidence="3" id="KW-1185">Reference proteome</keyword>
<dbReference type="eggNOG" id="COG2267">
    <property type="taxonomic scope" value="Bacteria"/>
</dbReference>